<feature type="compositionally biased region" description="Acidic residues" evidence="1">
    <location>
        <begin position="118"/>
        <end position="128"/>
    </location>
</feature>
<feature type="compositionally biased region" description="Low complexity" evidence="1">
    <location>
        <begin position="266"/>
        <end position="277"/>
    </location>
</feature>
<gene>
    <name evidence="2" type="ORF">LSALG_LOCUS27453</name>
</gene>
<feature type="compositionally biased region" description="Acidic residues" evidence="1">
    <location>
        <begin position="89"/>
        <end position="102"/>
    </location>
</feature>
<dbReference type="EMBL" id="OX465081">
    <property type="protein sequence ID" value="CAI9288132.1"/>
    <property type="molecule type" value="Genomic_DNA"/>
</dbReference>
<feature type="region of interest" description="Disordered" evidence="1">
    <location>
        <begin position="89"/>
        <end position="128"/>
    </location>
</feature>
<feature type="region of interest" description="Disordered" evidence="1">
    <location>
        <begin position="253"/>
        <end position="307"/>
    </location>
</feature>
<protein>
    <submittedName>
        <fullName evidence="2">Uncharacterized protein</fullName>
    </submittedName>
</protein>
<proteinExistence type="predicted"/>
<feature type="compositionally biased region" description="Basic and acidic residues" evidence="1">
    <location>
        <begin position="103"/>
        <end position="117"/>
    </location>
</feature>
<evidence type="ECO:0000313" key="3">
    <source>
        <dbReference type="Proteomes" id="UP001177003"/>
    </source>
</evidence>
<evidence type="ECO:0000313" key="2">
    <source>
        <dbReference type="EMBL" id="CAI9288132.1"/>
    </source>
</evidence>
<sequence>MNVPLKESGNQAQREDGVYDFSMSLVPFEPKKQDMVNEFKDDSYFPVPEETDTMHEITVDINCQNHREMLDDFEPFSSDGYQNIGELEREVEAEEEQDEEDEQGHAEDSKDDSKEHTEEDDDSDYIVDPEGILDDWEVDMREFHSCVDKVEWFGQGPNIKLDLNQDDDLGVINNDEFESAGYEEDLRKRMLKNLNKKVPCSSGVVHVTPFFVGQAFKTKKDIQGHVKMLSIKTRRALHMAKNEKLRVRVKCKGVVPDSTDGGPSTGQRGSSQRAVGGSSQGGVGGSSKDVVGGTIQGSVGGSSEDFMGGLRSKKIDKGKKASSFTSTALWHIGSSTHPRNGQLRPFRAQDQNHLPGLRSVQDVTLTATLPHIQITILAREESFDLSEMLA</sequence>
<dbReference type="Proteomes" id="UP001177003">
    <property type="component" value="Chromosome 5"/>
</dbReference>
<dbReference type="AlphaFoldDB" id="A0AA36EAD2"/>
<accession>A0AA36EAD2</accession>
<keyword evidence="3" id="KW-1185">Reference proteome</keyword>
<organism evidence="2 3">
    <name type="scientific">Lactuca saligna</name>
    <name type="common">Willowleaf lettuce</name>
    <dbReference type="NCBI Taxonomy" id="75948"/>
    <lineage>
        <taxon>Eukaryota</taxon>
        <taxon>Viridiplantae</taxon>
        <taxon>Streptophyta</taxon>
        <taxon>Embryophyta</taxon>
        <taxon>Tracheophyta</taxon>
        <taxon>Spermatophyta</taxon>
        <taxon>Magnoliopsida</taxon>
        <taxon>eudicotyledons</taxon>
        <taxon>Gunneridae</taxon>
        <taxon>Pentapetalae</taxon>
        <taxon>asterids</taxon>
        <taxon>campanulids</taxon>
        <taxon>Asterales</taxon>
        <taxon>Asteraceae</taxon>
        <taxon>Cichorioideae</taxon>
        <taxon>Cichorieae</taxon>
        <taxon>Lactucinae</taxon>
        <taxon>Lactuca</taxon>
    </lineage>
</organism>
<evidence type="ECO:0000256" key="1">
    <source>
        <dbReference type="SAM" id="MobiDB-lite"/>
    </source>
</evidence>
<name>A0AA36EAD2_LACSI</name>
<reference evidence="2" key="1">
    <citation type="submission" date="2023-04" db="EMBL/GenBank/DDBJ databases">
        <authorList>
            <person name="Vijverberg K."/>
            <person name="Xiong W."/>
            <person name="Schranz E."/>
        </authorList>
    </citation>
    <scope>NUCLEOTIDE SEQUENCE</scope>
</reference>